<dbReference type="Pfam" id="PF18152">
    <property type="entry name" value="DAHP_snth_FXD"/>
    <property type="match status" value="1"/>
</dbReference>
<dbReference type="RefSeq" id="WP_051965489.1">
    <property type="nucleotide sequence ID" value="NZ_CP045798.1"/>
</dbReference>
<dbReference type="Proteomes" id="UP000515847">
    <property type="component" value="Chromosome"/>
</dbReference>
<dbReference type="GO" id="GO:0003849">
    <property type="term" value="F:3-deoxy-7-phosphoheptulonate synthase activity"/>
    <property type="evidence" value="ECO:0007669"/>
    <property type="project" value="UniProtKB-EC"/>
</dbReference>
<sequence>MIVVMQKGATEEQLQEVVQILEDKGFRTQITRGTEKNIIGAVGDKSRLLDLAIEAMTGVEKVIPILAPYKLASREYKPEDTVINIDNLSLGGHDLQVMAGPCAVESKEQLLEVAHLVKNAGAKILRGGAYKPRSSPYSFQGLEEIGLKYLARAREETGLYIVTEVMDTQKVDLVSYYADVLQIGARNMQNFPLLRAAAKSGKPVLLKRGLSATIEEWILSAEYILKEGNSQVILCERGIRTFETYTRNTLDLSAVPVIKYLTHLPVIVDPSHGTGKWRWVQPMAQAAVAAGADGLIIEVHPNPSEALSDGPQSLTPENFNKLMNSLKPIAQAVGKKFDLSGTPEYFGYSQVI</sequence>
<dbReference type="GO" id="GO:0009073">
    <property type="term" value="P:aromatic amino acid family biosynthetic process"/>
    <property type="evidence" value="ECO:0007669"/>
    <property type="project" value="InterPro"/>
</dbReference>
<evidence type="ECO:0000259" key="2">
    <source>
        <dbReference type="Pfam" id="PF00793"/>
    </source>
</evidence>
<name>A0A7G6E7M7_THEFR</name>
<dbReference type="GO" id="GO:0016832">
    <property type="term" value="F:aldehyde-lyase activity"/>
    <property type="evidence" value="ECO:0007669"/>
    <property type="project" value="InterPro"/>
</dbReference>
<gene>
    <name evidence="4" type="primary">aroF</name>
    <name evidence="4" type="ORF">BR63_18500</name>
</gene>
<evidence type="ECO:0000313" key="5">
    <source>
        <dbReference type="Proteomes" id="UP000515847"/>
    </source>
</evidence>
<keyword evidence="5" id="KW-1185">Reference proteome</keyword>
<dbReference type="InterPro" id="IPR013785">
    <property type="entry name" value="Aldolase_TIM"/>
</dbReference>
<dbReference type="PANTHER" id="PTHR43018:SF2">
    <property type="entry name" value="PHOSPHO-2-DEHYDRO-3-DEOXYHEPTONATE ALDOLASE"/>
    <property type="match status" value="1"/>
</dbReference>
<accession>A0A7G6E7M7</accession>
<dbReference type="SUPFAM" id="SSF51569">
    <property type="entry name" value="Aldolase"/>
    <property type="match status" value="1"/>
</dbReference>
<dbReference type="NCBIfam" id="TIGR01361">
    <property type="entry name" value="DAHP_synth_Bsub"/>
    <property type="match status" value="1"/>
</dbReference>
<dbReference type="KEGG" id="tfr:BR63_18500"/>
<dbReference type="InterPro" id="IPR052899">
    <property type="entry name" value="Class-I_DAHP_synthase"/>
</dbReference>
<dbReference type="InterPro" id="IPR006218">
    <property type="entry name" value="DAHP1/KDSA"/>
</dbReference>
<dbReference type="PANTHER" id="PTHR43018">
    <property type="entry name" value="PHOSPHO-2-DEHYDRO-3-DEOXYHEPTONATE ALDOLASE"/>
    <property type="match status" value="1"/>
</dbReference>
<feature type="domain" description="DAHP synthase ferredoxin-like" evidence="3">
    <location>
        <begin position="1"/>
        <end position="66"/>
    </location>
</feature>
<dbReference type="NCBIfam" id="NF006421">
    <property type="entry name" value="PRK08673.1"/>
    <property type="match status" value="1"/>
</dbReference>
<evidence type="ECO:0000259" key="3">
    <source>
        <dbReference type="Pfam" id="PF18152"/>
    </source>
</evidence>
<dbReference type="Gene3D" id="3.30.70.1140">
    <property type="entry name" value="Phospho-2-dehydro-3-deoxyheptonate aldolase, domain 1"/>
    <property type="match status" value="1"/>
</dbReference>
<organism evidence="4 5">
    <name type="scientific">Thermanaerosceptrum fracticalcis</name>
    <dbReference type="NCBI Taxonomy" id="1712410"/>
    <lineage>
        <taxon>Bacteria</taxon>
        <taxon>Bacillati</taxon>
        <taxon>Bacillota</taxon>
        <taxon>Clostridia</taxon>
        <taxon>Eubacteriales</taxon>
        <taxon>Peptococcaceae</taxon>
        <taxon>Thermanaerosceptrum</taxon>
    </lineage>
</organism>
<dbReference type="InterPro" id="IPR006268">
    <property type="entry name" value="DAHP_syn_2"/>
</dbReference>
<keyword evidence="1 4" id="KW-0808">Transferase</keyword>
<dbReference type="OrthoDB" id="9780456at2"/>
<dbReference type="Gene3D" id="3.20.20.70">
    <property type="entry name" value="Aldolase class I"/>
    <property type="match status" value="1"/>
</dbReference>
<evidence type="ECO:0000256" key="1">
    <source>
        <dbReference type="ARBA" id="ARBA00022679"/>
    </source>
</evidence>
<dbReference type="Pfam" id="PF00793">
    <property type="entry name" value="DAHP_synth_1"/>
    <property type="match status" value="1"/>
</dbReference>
<dbReference type="NCBIfam" id="NF009239">
    <property type="entry name" value="PRK12595.1"/>
    <property type="match status" value="1"/>
</dbReference>
<reference evidence="4 5" key="1">
    <citation type="journal article" date="2019" name="Front. Microbiol.">
        <title>Thermoanaerosceptrum fracticalcis gen. nov. sp. nov., a Novel Fumarate-Fermenting Microorganism From a Deep Fractured Carbonate Aquifer of the US Great Basin.</title>
        <authorList>
            <person name="Hamilton-Brehm S.D."/>
            <person name="Stewart L.E."/>
            <person name="Zavarin M."/>
            <person name="Caldwell M."/>
            <person name="Lawson P.A."/>
            <person name="Onstott T.C."/>
            <person name="Grzymski J."/>
            <person name="Neveux I."/>
            <person name="Lollar B.S."/>
            <person name="Russell C.E."/>
            <person name="Moser D.P."/>
        </authorList>
    </citation>
    <scope>NUCLEOTIDE SEQUENCE [LARGE SCALE GENOMIC DNA]</scope>
    <source>
        <strain evidence="4 5">DRI-13</strain>
    </source>
</reference>
<dbReference type="AlphaFoldDB" id="A0A7G6E7M7"/>
<dbReference type="EC" id="2.5.1.54" evidence="4"/>
<protein>
    <submittedName>
        <fullName evidence="4">3-deoxy-7-phosphoheptulonate synthase</fullName>
        <ecNumber evidence="4">2.5.1.54</ecNumber>
    </submittedName>
</protein>
<feature type="domain" description="DAHP synthetase I/KDSA" evidence="2">
    <location>
        <begin position="90"/>
        <end position="327"/>
    </location>
</feature>
<evidence type="ECO:0000313" key="4">
    <source>
        <dbReference type="EMBL" id="QNB48081.1"/>
    </source>
</evidence>
<dbReference type="InterPro" id="IPR041071">
    <property type="entry name" value="DAHP_snth_FXD"/>
</dbReference>
<dbReference type="EMBL" id="CP045798">
    <property type="protein sequence ID" value="QNB48081.1"/>
    <property type="molecule type" value="Genomic_DNA"/>
</dbReference>
<proteinExistence type="predicted"/>